<name>A0AAV5K5D1_9ROSI</name>
<evidence type="ECO:0000313" key="3">
    <source>
        <dbReference type="Proteomes" id="UP001054252"/>
    </source>
</evidence>
<reference evidence="2 3" key="1">
    <citation type="journal article" date="2021" name="Commun. Biol.">
        <title>The genome of Shorea leprosula (Dipterocarpaceae) highlights the ecological relevance of drought in aseasonal tropical rainforests.</title>
        <authorList>
            <person name="Ng K.K.S."/>
            <person name="Kobayashi M.J."/>
            <person name="Fawcett J.A."/>
            <person name="Hatakeyama M."/>
            <person name="Paape T."/>
            <person name="Ng C.H."/>
            <person name="Ang C.C."/>
            <person name="Tnah L.H."/>
            <person name="Lee C.T."/>
            <person name="Nishiyama T."/>
            <person name="Sese J."/>
            <person name="O'Brien M.J."/>
            <person name="Copetti D."/>
            <person name="Mohd Noor M.I."/>
            <person name="Ong R.C."/>
            <person name="Putra M."/>
            <person name="Sireger I.Z."/>
            <person name="Indrioko S."/>
            <person name="Kosugi Y."/>
            <person name="Izuno A."/>
            <person name="Isagi Y."/>
            <person name="Lee S.L."/>
            <person name="Shimizu K.K."/>
        </authorList>
    </citation>
    <scope>NUCLEOTIDE SEQUENCE [LARGE SCALE GENOMIC DNA]</scope>
    <source>
        <strain evidence="2">214</strain>
    </source>
</reference>
<comment type="caution">
    <text evidence="2">The sequence shown here is derived from an EMBL/GenBank/DDBJ whole genome shotgun (WGS) entry which is preliminary data.</text>
</comment>
<proteinExistence type="predicted"/>
<accession>A0AAV5K5D1</accession>
<feature type="region of interest" description="Disordered" evidence="1">
    <location>
        <begin position="19"/>
        <end position="40"/>
    </location>
</feature>
<dbReference type="Proteomes" id="UP001054252">
    <property type="component" value="Unassembled WGS sequence"/>
</dbReference>
<dbReference type="EMBL" id="BPVZ01000057">
    <property type="protein sequence ID" value="GKV21372.1"/>
    <property type="molecule type" value="Genomic_DNA"/>
</dbReference>
<evidence type="ECO:0000313" key="2">
    <source>
        <dbReference type="EMBL" id="GKV21372.1"/>
    </source>
</evidence>
<evidence type="ECO:0000256" key="1">
    <source>
        <dbReference type="SAM" id="MobiDB-lite"/>
    </source>
</evidence>
<organism evidence="2 3">
    <name type="scientific">Rubroshorea leprosula</name>
    <dbReference type="NCBI Taxonomy" id="152421"/>
    <lineage>
        <taxon>Eukaryota</taxon>
        <taxon>Viridiplantae</taxon>
        <taxon>Streptophyta</taxon>
        <taxon>Embryophyta</taxon>
        <taxon>Tracheophyta</taxon>
        <taxon>Spermatophyta</taxon>
        <taxon>Magnoliopsida</taxon>
        <taxon>eudicotyledons</taxon>
        <taxon>Gunneridae</taxon>
        <taxon>Pentapetalae</taxon>
        <taxon>rosids</taxon>
        <taxon>malvids</taxon>
        <taxon>Malvales</taxon>
        <taxon>Dipterocarpaceae</taxon>
        <taxon>Rubroshorea</taxon>
    </lineage>
</organism>
<keyword evidence="3" id="KW-1185">Reference proteome</keyword>
<dbReference type="AlphaFoldDB" id="A0AAV5K5D1"/>
<sequence>MGKLGLRWSYHIPEIQQAKSELQEPKKSHPHSRAVDGEERNRADPKFFCRGGRFQLLNLVLEQEKKGKSSFLTVPQGPACPALLLPPDPLRPDEPQLLPPIFGREHRSALFPLPRVPCCWVGEIFGYFGPVTDLPPLPPVAAGVNFGFLVSVSFPADAAGFFSLPAPVCLLEFWNFVNEAVVMLCENPVCVSCGLPKPCSPCTAREKWGNFDFDCSVTVALGLSLLFCASKWELQTLAHVDMYFCRTGSSYRWDNTLVITDACQWEFVKHWYHY</sequence>
<feature type="compositionally biased region" description="Basic and acidic residues" evidence="1">
    <location>
        <begin position="21"/>
        <end position="40"/>
    </location>
</feature>
<gene>
    <name evidence="2" type="ORF">SLEP1_g31356</name>
</gene>
<protein>
    <submittedName>
        <fullName evidence="2">Uncharacterized protein</fullName>
    </submittedName>
</protein>